<dbReference type="Gene3D" id="1.10.1660.10">
    <property type="match status" value="1"/>
</dbReference>
<dbReference type="InterPro" id="IPR009061">
    <property type="entry name" value="DNA-bd_dom_put_sf"/>
</dbReference>
<protein>
    <recommendedName>
        <fullName evidence="2">HTH merR-type domain-containing protein</fullName>
    </recommendedName>
</protein>
<dbReference type="PANTHER" id="PTHR30204:SF58">
    <property type="entry name" value="HTH-TYPE TRANSCRIPTIONAL REGULATOR YFMP"/>
    <property type="match status" value="1"/>
</dbReference>
<accession>A0A1W9HQR1</accession>
<organism evidence="3 4">
    <name type="scientific">Candidatus Raskinella chloraquaticus</name>
    <dbReference type="NCBI Taxonomy" id="1951219"/>
    <lineage>
        <taxon>Bacteria</taxon>
        <taxon>Pseudomonadati</taxon>
        <taxon>Pseudomonadota</taxon>
        <taxon>Alphaproteobacteria</taxon>
        <taxon>Hyphomicrobiales</taxon>
        <taxon>Phreatobacteraceae</taxon>
        <taxon>Candidatus Raskinella</taxon>
    </lineage>
</organism>
<evidence type="ECO:0000313" key="4">
    <source>
        <dbReference type="Proteomes" id="UP000192872"/>
    </source>
</evidence>
<dbReference type="EMBL" id="LWDL01000031">
    <property type="protein sequence ID" value="OQW49592.1"/>
    <property type="molecule type" value="Genomic_DNA"/>
</dbReference>
<dbReference type="Proteomes" id="UP000192872">
    <property type="component" value="Unassembled WGS sequence"/>
</dbReference>
<evidence type="ECO:0000259" key="2">
    <source>
        <dbReference type="PROSITE" id="PS50937"/>
    </source>
</evidence>
<dbReference type="GO" id="GO:0003677">
    <property type="term" value="F:DNA binding"/>
    <property type="evidence" value="ECO:0007669"/>
    <property type="project" value="UniProtKB-KW"/>
</dbReference>
<dbReference type="GO" id="GO:0003700">
    <property type="term" value="F:DNA-binding transcription factor activity"/>
    <property type="evidence" value="ECO:0007669"/>
    <property type="project" value="InterPro"/>
</dbReference>
<dbReference type="SMART" id="SM00422">
    <property type="entry name" value="HTH_MERR"/>
    <property type="match status" value="1"/>
</dbReference>
<comment type="caution">
    <text evidence="3">The sequence shown here is derived from an EMBL/GenBank/DDBJ whole genome shotgun (WGS) entry which is preliminary data.</text>
</comment>
<gene>
    <name evidence="3" type="ORF">A4S15_02375</name>
</gene>
<evidence type="ECO:0000313" key="3">
    <source>
        <dbReference type="EMBL" id="OQW49592.1"/>
    </source>
</evidence>
<dbReference type="InterPro" id="IPR047057">
    <property type="entry name" value="MerR_fam"/>
</dbReference>
<sequence>MPQNIQVIEEVRTTSLSSLETTRKEDVFTIGEMARDFGITLRALRFYEDRGLLHPRREGSSRFYSEADRKQLTLLLLCKRVGMSIIDIGEMLALDHQARNAAGGHKHQLTIRDRFSRQLTMLIERRDEVEKAIDELSGHIAGLDSDLAVRGT</sequence>
<dbReference type="InterPro" id="IPR000551">
    <property type="entry name" value="MerR-type_HTH_dom"/>
</dbReference>
<proteinExistence type="predicted"/>
<keyword evidence="1" id="KW-0238">DNA-binding</keyword>
<dbReference type="PANTHER" id="PTHR30204">
    <property type="entry name" value="REDOX-CYCLING DRUG-SENSING TRANSCRIPTIONAL ACTIVATOR SOXR"/>
    <property type="match status" value="1"/>
</dbReference>
<dbReference type="STRING" id="1827387.A4S15_02375"/>
<evidence type="ECO:0000256" key="1">
    <source>
        <dbReference type="ARBA" id="ARBA00023125"/>
    </source>
</evidence>
<reference evidence="3 4" key="1">
    <citation type="journal article" date="2017" name="Water Res.">
        <title>Comammox in drinking water systems.</title>
        <authorList>
            <person name="Wang Y."/>
            <person name="Ma L."/>
            <person name="Mao Y."/>
            <person name="Jiang X."/>
            <person name="Xia Y."/>
            <person name="Yu K."/>
            <person name="Li B."/>
            <person name="Zhang T."/>
        </authorList>
    </citation>
    <scope>NUCLEOTIDE SEQUENCE [LARGE SCALE GENOMIC DNA]</scope>
    <source>
        <strain evidence="3">SG_bin8</strain>
    </source>
</reference>
<dbReference type="PROSITE" id="PS50937">
    <property type="entry name" value="HTH_MERR_2"/>
    <property type="match status" value="1"/>
</dbReference>
<dbReference type="AlphaFoldDB" id="A0A1W9HQR1"/>
<name>A0A1W9HQR1_9HYPH</name>
<feature type="domain" description="HTH merR-type" evidence="2">
    <location>
        <begin position="27"/>
        <end position="94"/>
    </location>
</feature>
<dbReference type="SUPFAM" id="SSF46955">
    <property type="entry name" value="Putative DNA-binding domain"/>
    <property type="match status" value="1"/>
</dbReference>
<dbReference type="Pfam" id="PF13411">
    <property type="entry name" value="MerR_1"/>
    <property type="match status" value="1"/>
</dbReference>